<evidence type="ECO:0008006" key="3">
    <source>
        <dbReference type="Google" id="ProtNLM"/>
    </source>
</evidence>
<dbReference type="GO" id="GO:0005811">
    <property type="term" value="C:lipid droplet"/>
    <property type="evidence" value="ECO:0007669"/>
    <property type="project" value="TreeGrafter"/>
</dbReference>
<dbReference type="PANTHER" id="PTHR12286:SF5">
    <property type="entry name" value="SACCHAROPINE DEHYDROGENASE-LIKE OXIDOREDUCTASE"/>
    <property type="match status" value="1"/>
</dbReference>
<dbReference type="GO" id="GO:0009247">
    <property type="term" value="P:glycolipid biosynthetic process"/>
    <property type="evidence" value="ECO:0007669"/>
    <property type="project" value="TreeGrafter"/>
</dbReference>
<dbReference type="Proteomes" id="UP000694427">
    <property type="component" value="Unplaced"/>
</dbReference>
<reference evidence="1" key="2">
    <citation type="submission" date="2025-09" db="UniProtKB">
        <authorList>
            <consortium name="Ensembl"/>
        </authorList>
    </citation>
    <scope>IDENTIFICATION</scope>
</reference>
<dbReference type="InterPro" id="IPR051276">
    <property type="entry name" value="Saccharopine_DH-like_oxidrdct"/>
</dbReference>
<dbReference type="PANTHER" id="PTHR12286">
    <property type="entry name" value="SACCHAROPINE DEHYDROGENASE-LIKE OXIDOREDUCTASE"/>
    <property type="match status" value="1"/>
</dbReference>
<proteinExistence type="predicted"/>
<dbReference type="Gene3D" id="3.40.50.720">
    <property type="entry name" value="NAD(P)-binding Rossmann-like Domain"/>
    <property type="match status" value="1"/>
</dbReference>
<dbReference type="GO" id="GO:0005886">
    <property type="term" value="C:plasma membrane"/>
    <property type="evidence" value="ECO:0007669"/>
    <property type="project" value="TreeGrafter"/>
</dbReference>
<dbReference type="AlphaFoldDB" id="A0A8C1R2V6"/>
<dbReference type="GO" id="GO:0005739">
    <property type="term" value="C:mitochondrion"/>
    <property type="evidence" value="ECO:0007669"/>
    <property type="project" value="TreeGrafter"/>
</dbReference>
<dbReference type="Ensembl" id="ENSCCRT00010092293.1">
    <property type="protein sequence ID" value="ENSCCRP00010083198.1"/>
    <property type="gene ID" value="ENSCCRG00010036363.1"/>
</dbReference>
<name>A0A8C1R2V6_CYPCA</name>
<protein>
    <recommendedName>
        <fullName evidence="3">Saccharopine dehydrogenase NADP binding domain-containing protein</fullName>
    </recommendedName>
</protein>
<reference evidence="1" key="1">
    <citation type="submission" date="2025-08" db="UniProtKB">
        <authorList>
            <consortium name="Ensembl"/>
        </authorList>
    </citation>
    <scope>IDENTIFICATION</scope>
</reference>
<accession>A0A8C1R2V6</accession>
<evidence type="ECO:0000313" key="2">
    <source>
        <dbReference type="Proteomes" id="UP000694427"/>
    </source>
</evidence>
<evidence type="ECO:0000313" key="1">
    <source>
        <dbReference type="Ensembl" id="ENSCCRP00010083198.1"/>
    </source>
</evidence>
<sequence length="97" mass="10694">MATLTTSSKRPYHIIVFGATGFTGQFVVEEVARTCNEGPGGTLQWAVAGRNRDRLEKTLVQAADALRTCLANCVHFLDVFVIVLYIEMAMPHINILN</sequence>
<organism evidence="1 2">
    <name type="scientific">Cyprinus carpio</name>
    <name type="common">Common carp</name>
    <dbReference type="NCBI Taxonomy" id="7962"/>
    <lineage>
        <taxon>Eukaryota</taxon>
        <taxon>Metazoa</taxon>
        <taxon>Chordata</taxon>
        <taxon>Craniata</taxon>
        <taxon>Vertebrata</taxon>
        <taxon>Euteleostomi</taxon>
        <taxon>Actinopterygii</taxon>
        <taxon>Neopterygii</taxon>
        <taxon>Teleostei</taxon>
        <taxon>Ostariophysi</taxon>
        <taxon>Cypriniformes</taxon>
        <taxon>Cyprinidae</taxon>
        <taxon>Cyprininae</taxon>
        <taxon>Cyprinus</taxon>
    </lineage>
</organism>
<keyword evidence="2" id="KW-1185">Reference proteome</keyword>